<dbReference type="GO" id="GO:0003746">
    <property type="term" value="F:translation elongation factor activity"/>
    <property type="evidence" value="ECO:0007669"/>
    <property type="project" value="UniProtKB-UniRule"/>
</dbReference>
<dbReference type="InterPro" id="IPR004543">
    <property type="entry name" value="Transl_elong_EFG/EF2_arc"/>
</dbReference>
<dbReference type="InterPro" id="IPR004161">
    <property type="entry name" value="EFTu-like_2"/>
</dbReference>
<dbReference type="PANTHER" id="PTHR42908:SF3">
    <property type="entry name" value="ELONGATION FACTOR-LIKE GTPASE 1"/>
    <property type="match status" value="1"/>
</dbReference>
<dbReference type="SUPFAM" id="SSF50447">
    <property type="entry name" value="Translation proteins"/>
    <property type="match status" value="1"/>
</dbReference>
<dbReference type="GO" id="GO:1990904">
    <property type="term" value="C:ribonucleoprotein complex"/>
    <property type="evidence" value="ECO:0007669"/>
    <property type="project" value="TreeGrafter"/>
</dbReference>
<dbReference type="CDD" id="cd16268">
    <property type="entry name" value="EF2_II"/>
    <property type="match status" value="1"/>
</dbReference>
<dbReference type="CDD" id="cd16261">
    <property type="entry name" value="EF2_snRNP_III"/>
    <property type="match status" value="1"/>
</dbReference>
<dbReference type="InterPro" id="IPR009000">
    <property type="entry name" value="Transl_B-barrel_sf"/>
</dbReference>
<feature type="domain" description="Tr-type G" evidence="11">
    <location>
        <begin position="23"/>
        <end position="264"/>
    </location>
</feature>
<keyword evidence="7 10" id="KW-0648">Protein biosynthesis</keyword>
<evidence type="ECO:0000256" key="7">
    <source>
        <dbReference type="ARBA" id="ARBA00022917"/>
    </source>
</evidence>
<comment type="function">
    <text evidence="9 10">Catalyzes the GTP-dependent ribosomal translocation step during translation elongation. During this step, the ribosome changes from the pre-translocational (PRE) to the post-translocational (POST) state as the newly formed A-site-bound peptidyl-tRNA and P-site-bound deacylated tRNA move to the P and E sites, respectively. Catalyzes the coordinated movement of the two tRNA molecules, the mRNA and conformational changes in the ribosome.</text>
</comment>
<dbReference type="GO" id="GO:0005525">
    <property type="term" value="F:GTP binding"/>
    <property type="evidence" value="ECO:0007669"/>
    <property type="project" value="UniProtKB-UniRule"/>
</dbReference>
<proteinExistence type="inferred from homology"/>
<dbReference type="HOGENOM" id="CLU_002794_11_1_2"/>
<dbReference type="Pfam" id="PF03764">
    <property type="entry name" value="EFG_IV"/>
    <property type="match status" value="1"/>
</dbReference>
<dbReference type="InterPro" id="IPR020568">
    <property type="entry name" value="Ribosomal_Su5_D2-typ_SF"/>
</dbReference>
<dbReference type="SMART" id="SM00838">
    <property type="entry name" value="EFG_C"/>
    <property type="match status" value="1"/>
</dbReference>
<evidence type="ECO:0000256" key="10">
    <source>
        <dbReference type="HAMAP-Rule" id="MF_00054"/>
    </source>
</evidence>
<dbReference type="InterPro" id="IPR041095">
    <property type="entry name" value="EFG_II"/>
</dbReference>
<dbReference type="Gene3D" id="3.40.50.300">
    <property type="entry name" value="P-loop containing nucleotide triphosphate hydrolases"/>
    <property type="match status" value="1"/>
</dbReference>
<dbReference type="GO" id="GO:0003924">
    <property type="term" value="F:GTPase activity"/>
    <property type="evidence" value="ECO:0007669"/>
    <property type="project" value="InterPro"/>
</dbReference>
<dbReference type="NCBIfam" id="TIGR00231">
    <property type="entry name" value="small_GTP"/>
    <property type="match status" value="1"/>
</dbReference>
<organism evidence="12 13">
    <name type="scientific">Ferroplasma acidarmanus Fer1</name>
    <dbReference type="NCBI Taxonomy" id="333146"/>
    <lineage>
        <taxon>Archaea</taxon>
        <taxon>Methanobacteriati</taxon>
        <taxon>Thermoplasmatota</taxon>
        <taxon>Thermoplasmata</taxon>
        <taxon>Thermoplasmatales</taxon>
        <taxon>Ferroplasmaceae</taxon>
        <taxon>Ferroplasma</taxon>
    </lineage>
</organism>
<evidence type="ECO:0000256" key="6">
    <source>
        <dbReference type="ARBA" id="ARBA00022768"/>
    </source>
</evidence>
<evidence type="ECO:0000313" key="13">
    <source>
        <dbReference type="Proteomes" id="UP000014660"/>
    </source>
</evidence>
<dbReference type="CDD" id="cd01681">
    <property type="entry name" value="aeEF2_snRNP_like_IV"/>
    <property type="match status" value="1"/>
</dbReference>
<dbReference type="InterPro" id="IPR031157">
    <property type="entry name" value="G_TR_CS"/>
</dbReference>
<accession>S0APA1</accession>
<dbReference type="AlphaFoldDB" id="S0APA1"/>
<dbReference type="FunFam" id="3.30.70.870:FF:000002">
    <property type="entry name" value="Translation elongation factor 2"/>
    <property type="match status" value="1"/>
</dbReference>
<evidence type="ECO:0000256" key="3">
    <source>
        <dbReference type="ARBA" id="ARBA00017891"/>
    </source>
</evidence>
<dbReference type="Gene3D" id="2.40.30.10">
    <property type="entry name" value="Translation factors"/>
    <property type="match status" value="1"/>
</dbReference>
<dbReference type="InterPro" id="IPR035647">
    <property type="entry name" value="EFG_III/V"/>
</dbReference>
<dbReference type="PANTHER" id="PTHR42908">
    <property type="entry name" value="TRANSLATION ELONGATION FACTOR-RELATED"/>
    <property type="match status" value="1"/>
</dbReference>
<evidence type="ECO:0000256" key="1">
    <source>
        <dbReference type="ARBA" id="ARBA00004496"/>
    </source>
</evidence>
<dbReference type="InterPro" id="IPR005225">
    <property type="entry name" value="Small_GTP-bd"/>
</dbReference>
<feature type="binding site" evidence="10">
    <location>
        <begin position="98"/>
        <end position="102"/>
    </location>
    <ligand>
        <name>GTP</name>
        <dbReference type="ChEBI" id="CHEBI:37565"/>
    </ligand>
</feature>
<dbReference type="PROSITE" id="PS00301">
    <property type="entry name" value="G_TR_1"/>
    <property type="match status" value="1"/>
</dbReference>
<dbReference type="CDD" id="cd01885">
    <property type="entry name" value="EF2"/>
    <property type="match status" value="1"/>
</dbReference>
<reference evidence="12 13" key="1">
    <citation type="journal article" date="2007" name="Proc. Natl. Acad. Sci. U.S.A.">
        <title>Genome dynamics in a natural archaeal population.</title>
        <authorList>
            <person name="Allen E.E."/>
            <person name="Tyson G.W."/>
            <person name="Whitaker R.J."/>
            <person name="Detter J.C."/>
            <person name="Richardson P.M."/>
            <person name="Banfield J.F."/>
        </authorList>
    </citation>
    <scope>NUCLEOTIDE SEQUENCE [LARGE SCALE GENOMIC DNA]</scope>
    <source>
        <strain evidence="13">fer1</strain>
    </source>
</reference>
<evidence type="ECO:0000256" key="2">
    <source>
        <dbReference type="ARBA" id="ARBA00005870"/>
    </source>
</evidence>
<gene>
    <name evidence="10" type="primary">fusA</name>
    <name evidence="12" type="ORF">FACI_IFERC00001G0746</name>
</gene>
<dbReference type="SUPFAM" id="SSF54211">
    <property type="entry name" value="Ribosomal protein S5 domain 2-like"/>
    <property type="match status" value="1"/>
</dbReference>
<dbReference type="Pfam" id="PF00009">
    <property type="entry name" value="GTP_EFTU"/>
    <property type="match status" value="1"/>
</dbReference>
<dbReference type="Pfam" id="PF00679">
    <property type="entry name" value="EFG_C"/>
    <property type="match status" value="1"/>
</dbReference>
<protein>
    <recommendedName>
        <fullName evidence="3 10">Elongation factor 2</fullName>
        <shortName evidence="10">EF-2</shortName>
    </recommendedName>
</protein>
<dbReference type="EMBL" id="CP004145">
    <property type="protein sequence ID" value="AGO60726.1"/>
    <property type="molecule type" value="Genomic_DNA"/>
</dbReference>
<dbReference type="NCBIfam" id="TIGR00490">
    <property type="entry name" value="aEF-2"/>
    <property type="match status" value="1"/>
</dbReference>
<dbReference type="FunFam" id="3.30.70.240:FF:000001">
    <property type="entry name" value="Elongation factor G"/>
    <property type="match status" value="1"/>
</dbReference>
<keyword evidence="8 10" id="KW-0342">GTP-binding</keyword>
<evidence type="ECO:0000256" key="8">
    <source>
        <dbReference type="ARBA" id="ARBA00023134"/>
    </source>
</evidence>
<keyword evidence="13" id="KW-1185">Reference proteome</keyword>
<dbReference type="CDD" id="cd01514">
    <property type="entry name" value="Elongation_Factor_C"/>
    <property type="match status" value="1"/>
</dbReference>
<dbReference type="GO" id="GO:0005829">
    <property type="term" value="C:cytosol"/>
    <property type="evidence" value="ECO:0007669"/>
    <property type="project" value="TreeGrafter"/>
</dbReference>
<feature type="binding site" evidence="10">
    <location>
        <begin position="152"/>
        <end position="155"/>
    </location>
    <ligand>
        <name>GTP</name>
        <dbReference type="ChEBI" id="CHEBI:37565"/>
    </ligand>
</feature>
<dbReference type="SUPFAM" id="SSF52540">
    <property type="entry name" value="P-loop containing nucleoside triphosphate hydrolases"/>
    <property type="match status" value="1"/>
</dbReference>
<dbReference type="InterPro" id="IPR005517">
    <property type="entry name" value="Transl_elong_EFG/EF2_IV"/>
</dbReference>
<feature type="modified residue" description="Diphthamide" evidence="10">
    <location>
        <position position="602"/>
    </location>
</feature>
<evidence type="ECO:0000313" key="12">
    <source>
        <dbReference type="EMBL" id="AGO60726.1"/>
    </source>
</evidence>
<dbReference type="SUPFAM" id="SSF54980">
    <property type="entry name" value="EF-G C-terminal domain-like"/>
    <property type="match status" value="2"/>
</dbReference>
<dbReference type="Pfam" id="PF14492">
    <property type="entry name" value="EFG_III"/>
    <property type="match status" value="1"/>
</dbReference>
<evidence type="ECO:0000256" key="5">
    <source>
        <dbReference type="ARBA" id="ARBA00022741"/>
    </source>
</evidence>
<dbReference type="InterPro" id="IPR000795">
    <property type="entry name" value="T_Tr_GTP-bd_dom"/>
</dbReference>
<dbReference type="HAMAP" id="MF_00054_A">
    <property type="entry name" value="EF_G_EF_2_A"/>
    <property type="match status" value="1"/>
</dbReference>
<name>S0APA1_FERAC</name>
<dbReference type="InterPro" id="IPR027417">
    <property type="entry name" value="P-loop_NTPase"/>
</dbReference>
<dbReference type="InterPro" id="IPR000640">
    <property type="entry name" value="EFG_V-like"/>
</dbReference>
<dbReference type="KEGG" id="fac:FACI_IFERC01G0746"/>
<comment type="subcellular location">
    <subcellularLocation>
        <location evidence="1 10">Cytoplasm</location>
    </subcellularLocation>
</comment>
<dbReference type="PRINTS" id="PR00315">
    <property type="entry name" value="ELONGATNFCT"/>
</dbReference>
<dbReference type="Pfam" id="PF03144">
    <property type="entry name" value="GTP_EFTU_D2"/>
    <property type="match status" value="1"/>
</dbReference>
<dbReference type="Proteomes" id="UP000014660">
    <property type="component" value="Chromosome"/>
</dbReference>
<dbReference type="Gene3D" id="3.30.230.10">
    <property type="match status" value="1"/>
</dbReference>
<evidence type="ECO:0000256" key="4">
    <source>
        <dbReference type="ARBA" id="ARBA00022490"/>
    </source>
</evidence>
<dbReference type="PROSITE" id="PS51722">
    <property type="entry name" value="G_TR_2"/>
    <property type="match status" value="1"/>
</dbReference>
<comment type="similarity">
    <text evidence="2 10">Belongs to the TRAFAC class translation factor GTPase superfamily. Classic translation factor GTPase family. EF-G/EF-2 subfamily.</text>
</comment>
<dbReference type="SMART" id="SM00889">
    <property type="entry name" value="EFG_IV"/>
    <property type="match status" value="1"/>
</dbReference>
<dbReference type="Gene3D" id="3.30.70.870">
    <property type="entry name" value="Elongation Factor G (Translational Gtpase), domain 3"/>
    <property type="match status" value="1"/>
</dbReference>
<feature type="binding site" evidence="10">
    <location>
        <begin position="32"/>
        <end position="39"/>
    </location>
    <ligand>
        <name>GTP</name>
        <dbReference type="ChEBI" id="CHEBI:37565"/>
    </ligand>
</feature>
<dbReference type="InterPro" id="IPR014721">
    <property type="entry name" value="Ribsml_uS5_D2-typ_fold_subgr"/>
</dbReference>
<keyword evidence="6 10" id="KW-0251">Elongation factor</keyword>
<evidence type="ECO:0000256" key="9">
    <source>
        <dbReference type="ARBA" id="ARBA00024731"/>
    </source>
</evidence>
<keyword evidence="4 10" id="KW-0963">Cytoplasm</keyword>
<evidence type="ECO:0000259" key="11">
    <source>
        <dbReference type="PROSITE" id="PS51722"/>
    </source>
</evidence>
<dbReference type="Gene3D" id="3.30.70.240">
    <property type="match status" value="1"/>
</dbReference>
<dbReference type="PATRIC" id="fig|333146.12.peg.760"/>
<sequence>MVLLMGRKEENVAKAMKLVEHPELIRNIDIAAHIDHGKTTLSDNLIAGAGMMSEDLAGKQLLLDYDEQEQARGITINAANASMVHEVDGKEFLINLIDTPGHVDFGGDVTRAMRAVDGTVIVVDSVEGVMPQTETVVRQALKERVKPVLFINKVDRLINELKLNGDEMQKRFIKVITDVNKLITKYAPKEFADSWLVNVKNGTVAFGSAYHNWALSVPAMALFKVTFKDIVDLVSAGKQKELAKKAPLHKVVLDMVTKNLPNPAVAQKYRIPQIWHGDLDSEIGKAMEKCDDNGPVSMMITKILIDPHAGEIAVGRVFSGIIRKGSELYVTGAGKSKVQLLSMMVGPDRISIDEIAAGNIAAVVGLKGAIAGSTVSSLQDMDDFEPMSHYSDPVVTLAIEAKHTADLPKLIDVLRSVSKADPSIQVDINQETGEHLISGMGELHLEITMYRIKNDYHVDVVTSAPLVVYRETVDKTGGPFEGKSPNKHNRFYFKVEPLPEGVVQAILEGKVPDGSKIKDKKAVMAILEEAGLDHNEARGLVSIHGANLLLDMTKGIQYLDETMELLIESFNESLDKGPLANEKVYGLKVSLMDAKLHEDSIHRGPAQVIPAGRNSIYGAMCQAGRVLMEPMQKVFISVPQELMGPVTSELQQRRGVVEDMQQNGEEITVIANAPVSGMIGFASAIRSATGGKAIWSSENSGYQRVPYELQAGIVAKIRERKGLKPEPYDESYYSSL</sequence>
<keyword evidence="5 10" id="KW-0547">Nucleotide-binding</keyword>